<evidence type="ECO:0000259" key="2">
    <source>
        <dbReference type="Pfam" id="PF06742"/>
    </source>
</evidence>
<evidence type="ECO:0000259" key="3">
    <source>
        <dbReference type="Pfam" id="PF06863"/>
    </source>
</evidence>
<name>A0ABM8RP59_9BURK</name>
<dbReference type="InterPro" id="IPR010621">
    <property type="entry name" value="DUF1214"/>
</dbReference>
<gene>
    <name evidence="4" type="ORF">R69888_03539</name>
</gene>
<dbReference type="Proteomes" id="UP000672526">
    <property type="component" value="Unassembled WGS sequence"/>
</dbReference>
<accession>A0ABM8RP59</accession>
<keyword evidence="5" id="KW-1185">Reference proteome</keyword>
<dbReference type="InterPro" id="IPR037049">
    <property type="entry name" value="DUF1214_C_sf"/>
</dbReference>
<comment type="caution">
    <text evidence="4">The sequence shown here is derived from an EMBL/GenBank/DDBJ whole genome shotgun (WGS) entry which is preliminary data.</text>
</comment>
<evidence type="ECO:0008006" key="6">
    <source>
        <dbReference type="Google" id="ProtNLM"/>
    </source>
</evidence>
<dbReference type="PANTHER" id="PTHR36509:SF3">
    <property type="entry name" value="SIGNAL PEPTIDE PROTEIN"/>
    <property type="match status" value="1"/>
</dbReference>
<reference evidence="4 5" key="1">
    <citation type="submission" date="2021-02" db="EMBL/GenBank/DDBJ databases">
        <authorList>
            <person name="Vanwijnsberghe S."/>
        </authorList>
    </citation>
    <scope>NUCLEOTIDE SEQUENCE [LARGE SCALE GENOMIC DNA]</scope>
    <source>
        <strain evidence="4 5">LMG 31837</strain>
    </source>
</reference>
<dbReference type="PANTHER" id="PTHR36509">
    <property type="entry name" value="BLL3101 PROTEIN"/>
    <property type="match status" value="1"/>
</dbReference>
<dbReference type="EMBL" id="CAJNBK010000009">
    <property type="protein sequence ID" value="CAE6763934.1"/>
    <property type="molecule type" value="Genomic_DNA"/>
</dbReference>
<protein>
    <recommendedName>
        <fullName evidence="6">DUF1254 domain-containing protein</fullName>
    </recommendedName>
</protein>
<dbReference type="Pfam" id="PF06863">
    <property type="entry name" value="DUF1254"/>
    <property type="match status" value="1"/>
</dbReference>
<dbReference type="Gene3D" id="1.10.3360.10">
    <property type="entry name" value="VPA0735-like domain"/>
    <property type="match status" value="1"/>
</dbReference>
<dbReference type="SUPFAM" id="SSF160935">
    <property type="entry name" value="VPA0735-like"/>
    <property type="match status" value="1"/>
</dbReference>
<evidence type="ECO:0000313" key="5">
    <source>
        <dbReference type="Proteomes" id="UP000672526"/>
    </source>
</evidence>
<feature type="domain" description="DUF1214" evidence="2">
    <location>
        <begin position="381"/>
        <end position="485"/>
    </location>
</feature>
<dbReference type="Gene3D" id="2.60.120.600">
    <property type="entry name" value="Domain of unknown function DUF1214, C-terminal domain"/>
    <property type="match status" value="1"/>
</dbReference>
<evidence type="ECO:0000313" key="4">
    <source>
        <dbReference type="EMBL" id="CAE6763934.1"/>
    </source>
</evidence>
<dbReference type="Pfam" id="PF06742">
    <property type="entry name" value="DUF1214"/>
    <property type="match status" value="1"/>
</dbReference>
<dbReference type="Gene3D" id="2.60.40.1610">
    <property type="entry name" value="Domain of unknown function DUF1254"/>
    <property type="match status" value="1"/>
</dbReference>
<organism evidence="4 5">
    <name type="scientific">Paraburkholderia haematera</name>
    <dbReference type="NCBI Taxonomy" id="2793077"/>
    <lineage>
        <taxon>Bacteria</taxon>
        <taxon>Pseudomonadati</taxon>
        <taxon>Pseudomonadota</taxon>
        <taxon>Betaproteobacteria</taxon>
        <taxon>Burkholderiales</taxon>
        <taxon>Burkholderiaceae</taxon>
        <taxon>Paraburkholderia</taxon>
    </lineage>
</organism>
<keyword evidence="1" id="KW-0732">Signal</keyword>
<feature type="signal peptide" evidence="1">
    <location>
        <begin position="1"/>
        <end position="24"/>
    </location>
</feature>
<proteinExistence type="predicted"/>
<feature type="chain" id="PRO_5046294102" description="DUF1254 domain-containing protein" evidence="1">
    <location>
        <begin position="25"/>
        <end position="504"/>
    </location>
</feature>
<dbReference type="InterPro" id="IPR037050">
    <property type="entry name" value="DUF1254_sf"/>
</dbReference>
<feature type="domain" description="DUF1254" evidence="3">
    <location>
        <begin position="112"/>
        <end position="230"/>
    </location>
</feature>
<dbReference type="InterPro" id="IPR010679">
    <property type="entry name" value="DUF1254"/>
</dbReference>
<evidence type="ECO:0000256" key="1">
    <source>
        <dbReference type="SAM" id="SignalP"/>
    </source>
</evidence>
<sequence length="504" mass="55204">MTCRPRVLSRLAITLALSSTYALAAPPTYKMTTPIPPEITTPDRVETRIGQLNFTDGVPSPETAQKVYDNLDFMRGVEAFLNGIPGASLVAIRGGLREAGAVGSTVGVFESLMDSKSLFLTANTETVYFWNWMDLKEGPVVVETPPNILGVVDDFWFRYVTDLGNAGPDKGKGGKFLFVPPGYKGELPTSGYYIIKSPTFGNLLFGRAFMKNGDPGPGVASLKAHLRVYPLSQASAPGPTRFVNLSGRVMNTVHANNIKFYDEVNQIIQEEPAGAYGPDMTGLFASIGMEKGKPFAPDARMTKILTDAVAVGNATARAIDFSNRDKAVLIYPDRHWNTPFVGGSYEWLNNGARNFDARTMFFYAATVDTPAMAVAMPGIGSQYAAANFDAAGKPFDGGKDYMLHVPPNVPVKDFWSVVLYNTQTRSMLQTDQQFPSLSSEKGLRKNPDGSVDLYFGPKAPAGKENNWIQTIPGKSWLTIFRLYGPLAPWFDKRWKLNDITETSY</sequence>